<organism evidence="1 2">
    <name type="scientific">Rhodopirellula sallentina SM41</name>
    <dbReference type="NCBI Taxonomy" id="1263870"/>
    <lineage>
        <taxon>Bacteria</taxon>
        <taxon>Pseudomonadati</taxon>
        <taxon>Planctomycetota</taxon>
        <taxon>Planctomycetia</taxon>
        <taxon>Pirellulales</taxon>
        <taxon>Pirellulaceae</taxon>
        <taxon>Rhodopirellula</taxon>
    </lineage>
</organism>
<evidence type="ECO:0000313" key="1">
    <source>
        <dbReference type="EMBL" id="EMI53475.1"/>
    </source>
</evidence>
<keyword evidence="2" id="KW-1185">Reference proteome</keyword>
<evidence type="ECO:0000313" key="2">
    <source>
        <dbReference type="Proteomes" id="UP000011885"/>
    </source>
</evidence>
<reference evidence="1 2" key="1">
    <citation type="journal article" date="2013" name="Mar. Genomics">
        <title>Expression of sulfatases in Rhodopirellula baltica and the diversity of sulfatases in the genus Rhodopirellula.</title>
        <authorList>
            <person name="Wegner C.E."/>
            <person name="Richter-Heitmann T."/>
            <person name="Klindworth A."/>
            <person name="Klockow C."/>
            <person name="Richter M."/>
            <person name="Achstetter T."/>
            <person name="Glockner F.O."/>
            <person name="Harder J."/>
        </authorList>
    </citation>
    <scope>NUCLEOTIDE SEQUENCE [LARGE SCALE GENOMIC DNA]</scope>
    <source>
        <strain evidence="1 2">SM41</strain>
    </source>
</reference>
<dbReference type="Proteomes" id="UP000011885">
    <property type="component" value="Unassembled WGS sequence"/>
</dbReference>
<dbReference type="EMBL" id="ANOH01000350">
    <property type="protein sequence ID" value="EMI53475.1"/>
    <property type="molecule type" value="Genomic_DNA"/>
</dbReference>
<sequence>MRHRRFLHDVSTRRSDACGSNSAVIELSRMNCVDSVGQWQHTCSRCLLDTFSMHAARLFAFHSPRFLIALRRGAEHALFYYEE</sequence>
<proteinExistence type="predicted"/>
<protein>
    <submittedName>
        <fullName evidence="1">Uncharacterized protein</fullName>
    </submittedName>
</protein>
<accession>M5TWC4</accession>
<dbReference type="PATRIC" id="fig|1263870.3.peg.5383"/>
<name>M5TWC4_9BACT</name>
<dbReference type="AlphaFoldDB" id="M5TWC4"/>
<gene>
    <name evidence="1" type="ORF">RSSM_05091</name>
</gene>
<comment type="caution">
    <text evidence="1">The sequence shown here is derived from an EMBL/GenBank/DDBJ whole genome shotgun (WGS) entry which is preliminary data.</text>
</comment>